<comment type="caution">
    <text evidence="1">The sequence shown here is derived from an EMBL/GenBank/DDBJ whole genome shotgun (WGS) entry which is preliminary data.</text>
</comment>
<dbReference type="EMBL" id="CM020619">
    <property type="protein sequence ID" value="KAK1866574.1"/>
    <property type="molecule type" value="Genomic_DNA"/>
</dbReference>
<evidence type="ECO:0000313" key="1">
    <source>
        <dbReference type="EMBL" id="KAK1866574.1"/>
    </source>
</evidence>
<dbReference type="Proteomes" id="UP000798662">
    <property type="component" value="Chromosome 2"/>
</dbReference>
<protein>
    <submittedName>
        <fullName evidence="1">Uncharacterized protein</fullName>
    </submittedName>
</protein>
<accession>A0ACC3C9F8</accession>
<keyword evidence="2" id="KW-1185">Reference proteome</keyword>
<evidence type="ECO:0000313" key="2">
    <source>
        <dbReference type="Proteomes" id="UP000798662"/>
    </source>
</evidence>
<name>A0ACC3C9F8_PYRYE</name>
<sequence length="184" mass="18756">MGVRHPLPLPPPLPPVGRRLAFVLPPATAGAVGCNLFFLLLFGRLVEEEAGPWGLAFVYAVCGVAANVLSLCLLPASTLSAGASGAVFGLFVVALLLRSRWGVRGLVEAAVLGQFVVSRVSDEARSAVAASQTPGGLGGTGVGHVAHLGGALAGVLLLWGLHTLLRAVERTDGPVSGELPSSRR</sequence>
<reference evidence="1" key="1">
    <citation type="submission" date="2019-11" db="EMBL/GenBank/DDBJ databases">
        <title>Nori genome reveals adaptations in red seaweeds to the harsh intertidal environment.</title>
        <authorList>
            <person name="Wang D."/>
            <person name="Mao Y."/>
        </authorList>
    </citation>
    <scope>NUCLEOTIDE SEQUENCE</scope>
    <source>
        <tissue evidence="1">Gametophyte</tissue>
    </source>
</reference>
<organism evidence="1 2">
    <name type="scientific">Pyropia yezoensis</name>
    <name type="common">Susabi-nori</name>
    <name type="synonym">Porphyra yezoensis</name>
    <dbReference type="NCBI Taxonomy" id="2788"/>
    <lineage>
        <taxon>Eukaryota</taxon>
        <taxon>Rhodophyta</taxon>
        <taxon>Bangiophyceae</taxon>
        <taxon>Bangiales</taxon>
        <taxon>Bangiaceae</taxon>
        <taxon>Pyropia</taxon>
    </lineage>
</organism>
<gene>
    <name evidence="1" type="ORF">I4F81_009090</name>
</gene>
<proteinExistence type="predicted"/>